<dbReference type="PROSITE" id="PS50801">
    <property type="entry name" value="STAS"/>
    <property type="match status" value="1"/>
</dbReference>
<comment type="caution">
    <text evidence="2">The sequence shown here is derived from an EMBL/GenBank/DDBJ whole genome shotgun (WGS) entry which is preliminary data.</text>
</comment>
<gene>
    <name evidence="2" type="ORF">D7193_26010</name>
</gene>
<dbReference type="InterPro" id="IPR058548">
    <property type="entry name" value="MlaB-like_STAS"/>
</dbReference>
<dbReference type="Proteomes" id="UP000279968">
    <property type="component" value="Unassembled WGS sequence"/>
</dbReference>
<evidence type="ECO:0000313" key="3">
    <source>
        <dbReference type="Proteomes" id="UP000279968"/>
    </source>
</evidence>
<protein>
    <submittedName>
        <fullName evidence="2">STAS domain-containing protein</fullName>
    </submittedName>
</protein>
<sequence>MRTRDDGTIVLQPHGEVGLDAAVELRQTLVHLVRRVRPCRLVVDLAEVTSLDDINAGTLVAIVPVADEHGVAVFLDNSPAGVADLLCACGVPQQRLRPLPA</sequence>
<feature type="domain" description="STAS" evidence="1">
    <location>
        <begin position="1"/>
        <end position="101"/>
    </location>
</feature>
<dbReference type="InterPro" id="IPR036513">
    <property type="entry name" value="STAS_dom_sf"/>
</dbReference>
<evidence type="ECO:0000313" key="2">
    <source>
        <dbReference type="EMBL" id="RKN52253.1"/>
    </source>
</evidence>
<dbReference type="CDD" id="cd07043">
    <property type="entry name" value="STAS_anti-anti-sigma_factors"/>
    <property type="match status" value="1"/>
</dbReference>
<dbReference type="Pfam" id="PF13466">
    <property type="entry name" value="STAS_2"/>
    <property type="match status" value="1"/>
</dbReference>
<keyword evidence="3" id="KW-1185">Reference proteome</keyword>
<accession>A0A3A9ZVL9</accession>
<dbReference type="OrthoDB" id="3296960at2"/>
<dbReference type="SUPFAM" id="SSF52091">
    <property type="entry name" value="SpoIIaa-like"/>
    <property type="match status" value="1"/>
</dbReference>
<dbReference type="EMBL" id="RBAN01000005">
    <property type="protein sequence ID" value="RKN52253.1"/>
    <property type="molecule type" value="Genomic_DNA"/>
</dbReference>
<proteinExistence type="predicted"/>
<reference evidence="2 3" key="1">
    <citation type="journal article" date="2015" name="Int. J. Syst. Evol. Microbiol.">
        <title>Micromonospora costi sp. nov., isolated from a leaf of Costus speciosus.</title>
        <authorList>
            <person name="Thawai C."/>
        </authorList>
    </citation>
    <scope>NUCLEOTIDE SEQUENCE [LARGE SCALE GENOMIC DNA]</scope>
    <source>
        <strain evidence="2 3">CS1-12</strain>
    </source>
</reference>
<name>A0A3A9ZVL9_9ACTN</name>
<dbReference type="AlphaFoldDB" id="A0A3A9ZVL9"/>
<dbReference type="Gene3D" id="3.30.750.24">
    <property type="entry name" value="STAS domain"/>
    <property type="match status" value="1"/>
</dbReference>
<dbReference type="InterPro" id="IPR002645">
    <property type="entry name" value="STAS_dom"/>
</dbReference>
<organism evidence="2 3">
    <name type="scientific">Micromonospora costi</name>
    <dbReference type="NCBI Taxonomy" id="1530042"/>
    <lineage>
        <taxon>Bacteria</taxon>
        <taxon>Bacillati</taxon>
        <taxon>Actinomycetota</taxon>
        <taxon>Actinomycetes</taxon>
        <taxon>Micromonosporales</taxon>
        <taxon>Micromonosporaceae</taxon>
        <taxon>Micromonospora</taxon>
    </lineage>
</organism>
<evidence type="ECO:0000259" key="1">
    <source>
        <dbReference type="PROSITE" id="PS50801"/>
    </source>
</evidence>